<dbReference type="Pfam" id="PF03575">
    <property type="entry name" value="Peptidase_S51"/>
    <property type="match status" value="1"/>
</dbReference>
<accession>A0AAN2QVP5</accession>
<gene>
    <name evidence="5" type="ORF">KSL4_1608</name>
    <name evidence="6" type="ORF">PL111_1665</name>
</gene>
<dbReference type="EMBL" id="FBTU01000016">
    <property type="protein sequence ID" value="CUW10873.1"/>
    <property type="molecule type" value="Genomic_DNA"/>
</dbReference>
<dbReference type="GO" id="GO:0006508">
    <property type="term" value="P:proteolysis"/>
    <property type="evidence" value="ECO:0007669"/>
    <property type="project" value="UniProtKB-KW"/>
</dbReference>
<reference evidence="7 8" key="1">
    <citation type="submission" date="2015-12" db="EMBL/GenBank/DDBJ databases">
        <authorList>
            <person name="Andreevskaya M."/>
        </authorList>
    </citation>
    <scope>NUCLEOTIDE SEQUENCE [LARGE SCALE GENOMIC DNA]</scope>
    <source>
        <strain evidence="5 8">KSL4-2</strain>
        <strain evidence="6 7">PL111</strain>
    </source>
</reference>
<evidence type="ECO:0000256" key="4">
    <source>
        <dbReference type="ARBA" id="ARBA00022825"/>
    </source>
</evidence>
<organism evidence="6 7">
    <name type="scientific">Leuconostoc inhae</name>
    <dbReference type="NCBI Taxonomy" id="178001"/>
    <lineage>
        <taxon>Bacteria</taxon>
        <taxon>Bacillati</taxon>
        <taxon>Bacillota</taxon>
        <taxon>Bacilli</taxon>
        <taxon>Lactobacillales</taxon>
        <taxon>Lactobacillaceae</taxon>
        <taxon>Leuconostoc</taxon>
    </lineage>
</organism>
<dbReference type="GO" id="GO:0016805">
    <property type="term" value="F:dipeptidase activity"/>
    <property type="evidence" value="ECO:0007669"/>
    <property type="project" value="UniProtKB-KW"/>
</dbReference>
<proteinExistence type="inferred from homology"/>
<dbReference type="Proteomes" id="UP000198868">
    <property type="component" value="Unassembled WGS sequence"/>
</dbReference>
<sequence>MKKLLLTAYGFSTPTIGAVALKMIHKNKVTKACIISTSWPKEKEKHPQMNQIKNDLIDMNVTKVDFLDVEFEDAKKLYDYDLIFLNGGYPFYLLHFLKKSGADRILKEKFRSGSLIFGLSAGSIVMGPSINLMQYLYPEDNQFNDVDLTGLNLTHLQIYPHFKEMLTRDATIKEKITEYENKTEIHITRLNNNQAVKIDNDTLTFLG</sequence>
<dbReference type="PANTHER" id="PTHR20842">
    <property type="entry name" value="PROTEASE S51 ALPHA-ASPARTYL DIPEPTIDASE"/>
    <property type="match status" value="1"/>
</dbReference>
<keyword evidence="3 6" id="KW-0378">Hydrolase</keyword>
<dbReference type="InterPro" id="IPR029062">
    <property type="entry name" value="Class_I_gatase-like"/>
</dbReference>
<name>A0AAN2QVP5_9LACO</name>
<evidence type="ECO:0000313" key="6">
    <source>
        <dbReference type="EMBL" id="CUW10873.1"/>
    </source>
</evidence>
<evidence type="ECO:0000256" key="3">
    <source>
        <dbReference type="ARBA" id="ARBA00022801"/>
    </source>
</evidence>
<keyword evidence="2" id="KW-0645">Protease</keyword>
<keyword evidence="4" id="KW-0720">Serine protease</keyword>
<evidence type="ECO:0000313" key="7">
    <source>
        <dbReference type="Proteomes" id="UP000198868"/>
    </source>
</evidence>
<dbReference type="Proteomes" id="UP000199047">
    <property type="component" value="Unassembled WGS sequence"/>
</dbReference>
<dbReference type="EMBL" id="FBTB01000010">
    <property type="protein sequence ID" value="CUW09802.1"/>
    <property type="molecule type" value="Genomic_DNA"/>
</dbReference>
<evidence type="ECO:0000256" key="1">
    <source>
        <dbReference type="ARBA" id="ARBA00006534"/>
    </source>
</evidence>
<evidence type="ECO:0000313" key="5">
    <source>
        <dbReference type="EMBL" id="CUW09802.1"/>
    </source>
</evidence>
<dbReference type="EC" id="3.4.13.21" evidence="6"/>
<dbReference type="Gene3D" id="3.40.50.880">
    <property type="match status" value="1"/>
</dbReference>
<dbReference type="SUPFAM" id="SSF52317">
    <property type="entry name" value="Class I glutamine amidotransferase-like"/>
    <property type="match status" value="1"/>
</dbReference>
<dbReference type="AlphaFoldDB" id="A0AAN2QVP5"/>
<evidence type="ECO:0000256" key="2">
    <source>
        <dbReference type="ARBA" id="ARBA00022670"/>
    </source>
</evidence>
<comment type="caution">
    <text evidence="6">The sequence shown here is derived from an EMBL/GenBank/DDBJ whole genome shotgun (WGS) entry which is preliminary data.</text>
</comment>
<comment type="similarity">
    <text evidence="1">Belongs to the peptidase S51 family.</text>
</comment>
<dbReference type="InterPro" id="IPR005320">
    <property type="entry name" value="Peptidase_S51"/>
</dbReference>
<keyword evidence="8" id="KW-1185">Reference proteome</keyword>
<evidence type="ECO:0000313" key="8">
    <source>
        <dbReference type="Proteomes" id="UP000199047"/>
    </source>
</evidence>
<dbReference type="PANTHER" id="PTHR20842:SF0">
    <property type="entry name" value="ALPHA-ASPARTYL DIPEPTIDASE"/>
    <property type="match status" value="1"/>
</dbReference>
<dbReference type="GO" id="GO:0008236">
    <property type="term" value="F:serine-type peptidase activity"/>
    <property type="evidence" value="ECO:0007669"/>
    <property type="project" value="UniProtKB-KW"/>
</dbReference>
<keyword evidence="6" id="KW-0224">Dipeptidase</keyword>
<dbReference type="GeneID" id="61037619"/>
<dbReference type="RefSeq" id="WP_013231559.1">
    <property type="nucleotide sequence ID" value="NZ_FBSX01000024.1"/>
</dbReference>
<protein>
    <submittedName>
        <fullName evidence="6">Alpha-aspartyl dipeptidase Peptidase E</fullName>
        <ecNumber evidence="6">3.4.13.21</ecNumber>
    </submittedName>
</protein>